<dbReference type="EMBL" id="JACARY010000009">
    <property type="protein sequence ID" value="NWD94120.1"/>
    <property type="molecule type" value="Genomic_DNA"/>
</dbReference>
<reference evidence="2 3" key="1">
    <citation type="submission" date="2020-04" db="EMBL/GenBank/DDBJ databases">
        <title>Molecular characterization of pseudomonads from Agaricus bisporus reveal novel blotch 2 pathogens in Western Europe.</title>
        <authorList>
            <person name="Taparia T."/>
            <person name="Krijger M."/>
            <person name="Haynes E."/>
            <person name="Elpinstone J.G."/>
            <person name="Noble R."/>
            <person name="Van Der Wolf J."/>
        </authorList>
    </citation>
    <scope>NUCLEOTIDE SEQUENCE [LARGE SCALE GENOMIC DNA]</scope>
    <source>
        <strain evidence="2 3">P7774</strain>
    </source>
</reference>
<accession>A0ABX2QQM8</accession>
<evidence type="ECO:0000313" key="3">
    <source>
        <dbReference type="Proteomes" id="UP000572863"/>
    </source>
</evidence>
<gene>
    <name evidence="2" type="ORF">HX871_06810</name>
</gene>
<evidence type="ECO:0000313" key="2">
    <source>
        <dbReference type="EMBL" id="NWD94120.1"/>
    </source>
</evidence>
<proteinExistence type="predicted"/>
<feature type="region of interest" description="Disordered" evidence="1">
    <location>
        <begin position="15"/>
        <end position="42"/>
    </location>
</feature>
<sequence length="125" mass="14296">MIRFYAMVGSNFFEGDETDKGPDEGWIEMEGERPQGDNSMDYTAQADGTWAITQETLIAKLSVVENTWREEQMPIAQQTVTAIDFGEEGILGSIEDWKLYWRALRKWTADNPNFPDMSKRPVQPA</sequence>
<evidence type="ECO:0000256" key="1">
    <source>
        <dbReference type="SAM" id="MobiDB-lite"/>
    </source>
</evidence>
<dbReference type="RefSeq" id="WP_177049350.1">
    <property type="nucleotide sequence ID" value="NZ_JACAQM010000001.1"/>
</dbReference>
<evidence type="ECO:0008006" key="4">
    <source>
        <dbReference type="Google" id="ProtNLM"/>
    </source>
</evidence>
<organism evidence="2 3">
    <name type="scientific">Pseudomonas reactans</name>
    <dbReference type="NCBI Taxonomy" id="117680"/>
    <lineage>
        <taxon>Bacteria</taxon>
        <taxon>Pseudomonadati</taxon>
        <taxon>Pseudomonadota</taxon>
        <taxon>Gammaproteobacteria</taxon>
        <taxon>Pseudomonadales</taxon>
        <taxon>Pseudomonadaceae</taxon>
        <taxon>Pseudomonas</taxon>
    </lineage>
</organism>
<keyword evidence="3" id="KW-1185">Reference proteome</keyword>
<name>A0ABX2QQM8_9PSED</name>
<dbReference type="Proteomes" id="UP000572863">
    <property type="component" value="Unassembled WGS sequence"/>
</dbReference>
<protein>
    <recommendedName>
        <fullName evidence="4">Phage tail protein</fullName>
    </recommendedName>
</protein>
<comment type="caution">
    <text evidence="2">The sequence shown here is derived from an EMBL/GenBank/DDBJ whole genome shotgun (WGS) entry which is preliminary data.</text>
</comment>